<reference evidence="2" key="1">
    <citation type="submission" date="2022-04" db="EMBL/GenBank/DDBJ databases">
        <title>Carnegiea gigantea Genome sequencing and assembly v2.</title>
        <authorList>
            <person name="Copetti D."/>
            <person name="Sanderson M.J."/>
            <person name="Burquez A."/>
            <person name="Wojciechowski M.F."/>
        </authorList>
    </citation>
    <scope>NUCLEOTIDE SEQUENCE</scope>
    <source>
        <strain evidence="2">SGP5-SGP5p</strain>
        <tissue evidence="2">Aerial part</tissue>
    </source>
</reference>
<dbReference type="EMBL" id="JAKOGI010003047">
    <property type="protein sequence ID" value="KAJ8420923.1"/>
    <property type="molecule type" value="Genomic_DNA"/>
</dbReference>
<evidence type="ECO:0000313" key="3">
    <source>
        <dbReference type="Proteomes" id="UP001153076"/>
    </source>
</evidence>
<sequence length="186" mass="21149">MESALIELRLSTFEVWLWKNGDRVLEARFQEEVKQKEESSDAEGPVSASDDDKHGWMRQPPWWDSTASSGERAMAREPVPLIPDLVIQLIASLLRCTEMAVKYVRGTFRWPLREASALRPNPLPADYHDLCPSFNLGVATQYAQNSNIPVMVQAIFYAMVVNDAVELGVTSRLSMECMMWVMQQLD</sequence>
<protein>
    <submittedName>
        <fullName evidence="2">Uncharacterized protein</fullName>
    </submittedName>
</protein>
<gene>
    <name evidence="2" type="ORF">Cgig2_018954</name>
</gene>
<organism evidence="2 3">
    <name type="scientific">Carnegiea gigantea</name>
    <dbReference type="NCBI Taxonomy" id="171969"/>
    <lineage>
        <taxon>Eukaryota</taxon>
        <taxon>Viridiplantae</taxon>
        <taxon>Streptophyta</taxon>
        <taxon>Embryophyta</taxon>
        <taxon>Tracheophyta</taxon>
        <taxon>Spermatophyta</taxon>
        <taxon>Magnoliopsida</taxon>
        <taxon>eudicotyledons</taxon>
        <taxon>Gunneridae</taxon>
        <taxon>Pentapetalae</taxon>
        <taxon>Caryophyllales</taxon>
        <taxon>Cactineae</taxon>
        <taxon>Cactaceae</taxon>
        <taxon>Cactoideae</taxon>
        <taxon>Echinocereeae</taxon>
        <taxon>Carnegiea</taxon>
    </lineage>
</organism>
<comment type="caution">
    <text evidence="2">The sequence shown here is derived from an EMBL/GenBank/DDBJ whole genome shotgun (WGS) entry which is preliminary data.</text>
</comment>
<feature type="region of interest" description="Disordered" evidence="1">
    <location>
        <begin position="33"/>
        <end position="69"/>
    </location>
</feature>
<dbReference type="Proteomes" id="UP001153076">
    <property type="component" value="Unassembled WGS sequence"/>
</dbReference>
<evidence type="ECO:0000313" key="2">
    <source>
        <dbReference type="EMBL" id="KAJ8420923.1"/>
    </source>
</evidence>
<dbReference type="AlphaFoldDB" id="A0A9Q1GLR1"/>
<evidence type="ECO:0000256" key="1">
    <source>
        <dbReference type="SAM" id="MobiDB-lite"/>
    </source>
</evidence>
<accession>A0A9Q1GLR1</accession>
<proteinExistence type="predicted"/>
<keyword evidence="3" id="KW-1185">Reference proteome</keyword>
<name>A0A9Q1GLR1_9CARY</name>